<protein>
    <recommendedName>
        <fullName evidence="1">RNase H type-1 domain-containing protein</fullName>
    </recommendedName>
</protein>
<dbReference type="GO" id="GO:0004523">
    <property type="term" value="F:RNA-DNA hybrid ribonuclease activity"/>
    <property type="evidence" value="ECO:0007669"/>
    <property type="project" value="InterPro"/>
</dbReference>
<dbReference type="EMBL" id="OU503041">
    <property type="protein sequence ID" value="CAI9762904.1"/>
    <property type="molecule type" value="Genomic_DNA"/>
</dbReference>
<evidence type="ECO:0000259" key="1">
    <source>
        <dbReference type="PROSITE" id="PS50879"/>
    </source>
</evidence>
<dbReference type="Gene3D" id="3.30.420.10">
    <property type="entry name" value="Ribonuclease H-like superfamily/Ribonuclease H"/>
    <property type="match status" value="1"/>
</dbReference>
<dbReference type="CDD" id="cd09279">
    <property type="entry name" value="RNase_HI_like"/>
    <property type="match status" value="1"/>
</dbReference>
<proteinExistence type="predicted"/>
<name>A0AAD1Z4Z2_9LAMI</name>
<dbReference type="InterPro" id="IPR036397">
    <property type="entry name" value="RNaseH_sf"/>
</dbReference>
<accession>A0AAD1Z4Z2</accession>
<organism evidence="2 3">
    <name type="scientific">Fraxinus pennsylvanica</name>
    <dbReference type="NCBI Taxonomy" id="56036"/>
    <lineage>
        <taxon>Eukaryota</taxon>
        <taxon>Viridiplantae</taxon>
        <taxon>Streptophyta</taxon>
        <taxon>Embryophyta</taxon>
        <taxon>Tracheophyta</taxon>
        <taxon>Spermatophyta</taxon>
        <taxon>Magnoliopsida</taxon>
        <taxon>eudicotyledons</taxon>
        <taxon>Gunneridae</taxon>
        <taxon>Pentapetalae</taxon>
        <taxon>asterids</taxon>
        <taxon>lamiids</taxon>
        <taxon>Lamiales</taxon>
        <taxon>Oleaceae</taxon>
        <taxon>Oleeae</taxon>
        <taxon>Fraxinus</taxon>
    </lineage>
</organism>
<feature type="domain" description="RNase H type-1" evidence="1">
    <location>
        <begin position="5"/>
        <end position="134"/>
    </location>
</feature>
<gene>
    <name evidence="2" type="ORF">FPE_LOCUS10334</name>
</gene>
<sequence>MEPAEPPTWNLFVDGSSGETGSGAGIVLESPEGHKPNCAVRLGFKASNNMAEYEALLAGLRLAKELQVRRLIISSDSQLVVNQVNGNFMARDKHMAAYLKLVMNSLPDFEKFELIQVPRQENSHADALSKLASSRDSKMLKMVPIEYLTKPSIKKCEELMWAKAHRPGWCLSWPT</sequence>
<dbReference type="PROSITE" id="PS50879">
    <property type="entry name" value="RNASE_H_1"/>
    <property type="match status" value="1"/>
</dbReference>
<dbReference type="Proteomes" id="UP000834106">
    <property type="component" value="Chromosome 6"/>
</dbReference>
<dbReference type="SUPFAM" id="SSF53098">
    <property type="entry name" value="Ribonuclease H-like"/>
    <property type="match status" value="1"/>
</dbReference>
<dbReference type="PANTHER" id="PTHR48475:SF2">
    <property type="entry name" value="RIBONUCLEASE H"/>
    <property type="match status" value="1"/>
</dbReference>
<dbReference type="Pfam" id="PF13456">
    <property type="entry name" value="RVT_3"/>
    <property type="match status" value="1"/>
</dbReference>
<dbReference type="AlphaFoldDB" id="A0AAD1Z4Z2"/>
<evidence type="ECO:0000313" key="2">
    <source>
        <dbReference type="EMBL" id="CAI9762904.1"/>
    </source>
</evidence>
<dbReference type="InterPro" id="IPR012337">
    <property type="entry name" value="RNaseH-like_sf"/>
</dbReference>
<reference evidence="2" key="1">
    <citation type="submission" date="2023-05" db="EMBL/GenBank/DDBJ databases">
        <authorList>
            <person name="Huff M."/>
        </authorList>
    </citation>
    <scope>NUCLEOTIDE SEQUENCE</scope>
</reference>
<dbReference type="InterPro" id="IPR002156">
    <property type="entry name" value="RNaseH_domain"/>
</dbReference>
<dbReference type="PANTHER" id="PTHR48475">
    <property type="entry name" value="RIBONUCLEASE H"/>
    <property type="match status" value="1"/>
</dbReference>
<keyword evidence="3" id="KW-1185">Reference proteome</keyword>
<dbReference type="GO" id="GO:0003676">
    <property type="term" value="F:nucleic acid binding"/>
    <property type="evidence" value="ECO:0007669"/>
    <property type="project" value="InterPro"/>
</dbReference>
<evidence type="ECO:0000313" key="3">
    <source>
        <dbReference type="Proteomes" id="UP000834106"/>
    </source>
</evidence>